<sequence>MTLSRRDFVRLTAGTGAAAALAQLGRTAAVAAPSGSYRAMVGIFLYGGNDGWNMVVPTDDRHATYQAARGAVALPRNTLTPLTNASYALHPAMAALRPVWDEGALSLVLNTGTLFAPLTKATYLSRPDLRPSNLMSHSDEQAHWQGLRARDSASDGFMGRMADRMPGGRLPPLISLSGSTLALIGKTAVPLVLPASGLPGRAGYSARDTAKNLATALLADSEGGPVMDGVKTTLRDTFEQADLANSVLSGGNSVARHFVDANGRALTSDIAAQLLGTAKMIEARGTLGHSRQTFLLSMATFDHHANQVAGSPIAGDHANQLGALADAMAAFHRAMKALGVGANVTTFTMSDFGRTYASNAQNGTDHAWGNNHLVMGGDVAKGGIFGTYPDPVLGGADDITNEGRFIPGIAQEEYLGAIARWHGVSNADLPYVFPNWQTWSTAGRGPLPLFR</sequence>
<dbReference type="Proteomes" id="UP000531251">
    <property type="component" value="Unassembled WGS sequence"/>
</dbReference>
<reference evidence="1 2" key="1">
    <citation type="submission" date="2020-03" db="EMBL/GenBank/DDBJ databases">
        <title>Genomic Encyclopedia of Type Strains, Phase IV (KMG-IV): sequencing the most valuable type-strain genomes for metagenomic binning, comparative biology and taxonomic classification.</title>
        <authorList>
            <person name="Goeker M."/>
        </authorList>
    </citation>
    <scope>NUCLEOTIDE SEQUENCE [LARGE SCALE GENOMIC DNA]</scope>
    <source>
        <strain evidence="1 2">DSM 7225</strain>
    </source>
</reference>
<dbReference type="InterPro" id="IPR010869">
    <property type="entry name" value="DUF1501"/>
</dbReference>
<keyword evidence="2" id="KW-1185">Reference proteome</keyword>
<dbReference type="PANTHER" id="PTHR43737:SF1">
    <property type="entry name" value="DUF1501 DOMAIN-CONTAINING PROTEIN"/>
    <property type="match status" value="1"/>
</dbReference>
<protein>
    <submittedName>
        <fullName evidence="1">Uncharacterized protein (DUF1501 family)</fullName>
    </submittedName>
</protein>
<evidence type="ECO:0000313" key="1">
    <source>
        <dbReference type="EMBL" id="NJB96817.1"/>
    </source>
</evidence>
<dbReference type="AlphaFoldDB" id="A0A7X5XWT3"/>
<dbReference type="EMBL" id="JAATJB010000002">
    <property type="protein sequence ID" value="NJB96817.1"/>
    <property type="molecule type" value="Genomic_DNA"/>
</dbReference>
<dbReference type="Pfam" id="PF07394">
    <property type="entry name" value="DUF1501"/>
    <property type="match status" value="1"/>
</dbReference>
<dbReference type="InterPro" id="IPR006311">
    <property type="entry name" value="TAT_signal"/>
</dbReference>
<gene>
    <name evidence="1" type="ORF">GGR89_001117</name>
</gene>
<organism evidence="1 2">
    <name type="scientific">Sphingomonas trueperi</name>
    <dbReference type="NCBI Taxonomy" id="53317"/>
    <lineage>
        <taxon>Bacteria</taxon>
        <taxon>Pseudomonadati</taxon>
        <taxon>Pseudomonadota</taxon>
        <taxon>Alphaproteobacteria</taxon>
        <taxon>Sphingomonadales</taxon>
        <taxon>Sphingomonadaceae</taxon>
        <taxon>Sphingomonas</taxon>
    </lineage>
</organism>
<dbReference type="RefSeq" id="WP_125972677.1">
    <property type="nucleotide sequence ID" value="NZ_BAAADY010000005.1"/>
</dbReference>
<proteinExistence type="predicted"/>
<dbReference type="PANTHER" id="PTHR43737">
    <property type="entry name" value="BLL7424 PROTEIN"/>
    <property type="match status" value="1"/>
</dbReference>
<accession>A0A7X5XWT3</accession>
<name>A0A7X5XWT3_9SPHN</name>
<comment type="caution">
    <text evidence="1">The sequence shown here is derived from an EMBL/GenBank/DDBJ whole genome shotgun (WGS) entry which is preliminary data.</text>
</comment>
<dbReference type="PROSITE" id="PS51318">
    <property type="entry name" value="TAT"/>
    <property type="match status" value="1"/>
</dbReference>
<evidence type="ECO:0000313" key="2">
    <source>
        <dbReference type="Proteomes" id="UP000531251"/>
    </source>
</evidence>